<dbReference type="AlphaFoldDB" id="F1KYM1"/>
<dbReference type="InterPro" id="IPR023674">
    <property type="entry name" value="Ribosomal_uL1-like"/>
</dbReference>
<feature type="region of interest" description="Disordered" evidence="1">
    <location>
        <begin position="1"/>
        <end position="96"/>
    </location>
</feature>
<dbReference type="InterPro" id="IPR016095">
    <property type="entry name" value="Ribosomal_uL1_3-a/b-sand"/>
</dbReference>
<dbReference type="InterPro" id="IPR028364">
    <property type="entry name" value="Ribosomal_uL1/biogenesis"/>
</dbReference>
<sequence length="595" mass="68893">MTKKRQLHIQKSEEQQLSPKVKRFRTNKEVKKLKKKVNSHERISEQEVDTTSMKKSKKSIGNNFAETAKNISDPKNQKKKKNKRKRLRKEKSDGDLAVSMDERLEEINDTREVVKALEITSEQSDEHLQEAKPEISEEVKNLKPILPTVTDEDKLNAINSVRKQADQALSILRQFAERSMSKSLFPEVDQVLHIQCVYKKPALANDTPIWNKRIVLPHPLRNPENTTVCLIMADIDRSEKARFDPDVDKQSRKWEDILREAYGITRAHVHKILTKRQLEREYGTYLEKRQLASAYDIFLVDSRVAKNVWHECGKEFHKARKMPFSVDVSRKSLIEQIARTYSMITLPLSPNRTRVSLVIGNLSQPHDHLLDNVQEAIARLFDSCPGGLLNVRSLYLQIVTGGPTIPIYADTGSANDVRLPFPKKRKDRPEYQETIGELSTLPEGLEVAVRADGKIRVIDSQTKKSVYYPTINDEWEQGDDLKPRIDPEKIEAKRAKKLAKKKRRMELMEKRRARMKKSLEDGTEESDVKKKKKQGFDAISKALQLSEKGKRITSNESHPSEDRKKQHKKHSKHFSLKLMKRRQKHKFMKKSKISA</sequence>
<dbReference type="CDD" id="cd00403">
    <property type="entry name" value="Ribosomal_L1"/>
    <property type="match status" value="1"/>
</dbReference>
<reference evidence="2" key="1">
    <citation type="journal article" date="2011" name="Genome Res.">
        <title>Deep small RNA sequencing from the nematode Ascaris reveals conservation, functional diversification, and novel developmental profiles.</title>
        <authorList>
            <person name="Wang J."/>
            <person name="Czech B."/>
            <person name="Crunk A."/>
            <person name="Wallace A."/>
            <person name="Mitreva M."/>
            <person name="Hannon G.J."/>
            <person name="Davis R.E."/>
        </authorList>
    </citation>
    <scope>NUCLEOTIDE SEQUENCE</scope>
</reference>
<proteinExistence type="evidence at transcript level"/>
<dbReference type="SUPFAM" id="SSF56808">
    <property type="entry name" value="Ribosomal protein L1"/>
    <property type="match status" value="1"/>
</dbReference>
<feature type="region of interest" description="Disordered" evidence="1">
    <location>
        <begin position="511"/>
        <end position="595"/>
    </location>
</feature>
<feature type="compositionally biased region" description="Basic residues" evidence="1">
    <location>
        <begin position="565"/>
        <end position="595"/>
    </location>
</feature>
<feature type="compositionally biased region" description="Polar residues" evidence="1">
    <location>
        <begin position="49"/>
        <end position="65"/>
    </location>
</feature>
<organism evidence="2">
    <name type="scientific">Ascaris suum</name>
    <name type="common">Pig roundworm</name>
    <name type="synonym">Ascaris lumbricoides</name>
    <dbReference type="NCBI Taxonomy" id="6253"/>
    <lineage>
        <taxon>Eukaryota</taxon>
        <taxon>Metazoa</taxon>
        <taxon>Ecdysozoa</taxon>
        <taxon>Nematoda</taxon>
        <taxon>Chromadorea</taxon>
        <taxon>Rhabditida</taxon>
        <taxon>Spirurina</taxon>
        <taxon>Ascaridomorpha</taxon>
        <taxon>Ascaridoidea</taxon>
        <taxon>Ascarididae</taxon>
        <taxon>Ascaris</taxon>
    </lineage>
</organism>
<feature type="compositionally biased region" description="Basic residues" evidence="1">
    <location>
        <begin position="20"/>
        <end position="37"/>
    </location>
</feature>
<dbReference type="Pfam" id="PF00687">
    <property type="entry name" value="Ribosomal_L1"/>
    <property type="match status" value="1"/>
</dbReference>
<dbReference type="EMBL" id="JI168118">
    <property type="protein sequence ID" value="ADY42975.1"/>
    <property type="molecule type" value="mRNA"/>
</dbReference>
<protein>
    <submittedName>
        <fullName evidence="2">Ribosomal L1 domain-containing protein</fullName>
    </submittedName>
</protein>
<accession>F1KYM1</accession>
<dbReference type="Gene3D" id="3.40.50.790">
    <property type="match status" value="1"/>
</dbReference>
<evidence type="ECO:0000256" key="1">
    <source>
        <dbReference type="SAM" id="MobiDB-lite"/>
    </source>
</evidence>
<feature type="compositionally biased region" description="Basic residues" evidence="1">
    <location>
        <begin position="77"/>
        <end position="89"/>
    </location>
</feature>
<evidence type="ECO:0000313" key="2">
    <source>
        <dbReference type="EMBL" id="ADY42975.1"/>
    </source>
</evidence>
<name>F1KYM1_ASCSU</name>